<dbReference type="Gene3D" id="3.40.720.10">
    <property type="entry name" value="Alkaline Phosphatase, subunit A"/>
    <property type="match status" value="1"/>
</dbReference>
<feature type="compositionally biased region" description="Low complexity" evidence="7">
    <location>
        <begin position="459"/>
        <end position="470"/>
    </location>
</feature>
<evidence type="ECO:0000259" key="9">
    <source>
        <dbReference type="Pfam" id="PF00884"/>
    </source>
</evidence>
<comment type="cofactor">
    <cofactor evidence="1">
        <name>Ca(2+)</name>
        <dbReference type="ChEBI" id="CHEBI:29108"/>
    </cofactor>
</comment>
<keyword evidence="6" id="KW-0106">Calcium</keyword>
<dbReference type="PANTHER" id="PTHR45953">
    <property type="entry name" value="IDURONATE 2-SULFATASE"/>
    <property type="match status" value="1"/>
</dbReference>
<dbReference type="Pfam" id="PF00884">
    <property type="entry name" value="Sulfatase"/>
    <property type="match status" value="1"/>
</dbReference>
<keyword evidence="4 8" id="KW-0732">Signal</keyword>
<gene>
    <name evidence="10" type="ORF">JIN81_18230</name>
</gene>
<dbReference type="GO" id="GO:0005737">
    <property type="term" value="C:cytoplasm"/>
    <property type="evidence" value="ECO:0007669"/>
    <property type="project" value="TreeGrafter"/>
</dbReference>
<evidence type="ECO:0000256" key="4">
    <source>
        <dbReference type="ARBA" id="ARBA00022729"/>
    </source>
</evidence>
<evidence type="ECO:0000256" key="5">
    <source>
        <dbReference type="ARBA" id="ARBA00022801"/>
    </source>
</evidence>
<dbReference type="CDD" id="cd16030">
    <property type="entry name" value="iduronate-2-sulfatase"/>
    <property type="match status" value="1"/>
</dbReference>
<dbReference type="Proteomes" id="UP000658278">
    <property type="component" value="Unassembled WGS sequence"/>
</dbReference>
<feature type="chain" id="PRO_5037392567" evidence="8">
    <location>
        <begin position="20"/>
        <end position="487"/>
    </location>
</feature>
<keyword evidence="11" id="KW-1185">Reference proteome</keyword>
<keyword evidence="5" id="KW-0378">Hydrolase</keyword>
<dbReference type="GO" id="GO:0004423">
    <property type="term" value="F:iduronate-2-sulfatase activity"/>
    <property type="evidence" value="ECO:0007669"/>
    <property type="project" value="InterPro"/>
</dbReference>
<dbReference type="EMBL" id="JAENII010000023">
    <property type="protein sequence ID" value="MBK1828979.1"/>
    <property type="molecule type" value="Genomic_DNA"/>
</dbReference>
<organism evidence="10 11">
    <name type="scientific">Haloferula rosea</name>
    <dbReference type="NCBI Taxonomy" id="490093"/>
    <lineage>
        <taxon>Bacteria</taxon>
        <taxon>Pseudomonadati</taxon>
        <taxon>Verrucomicrobiota</taxon>
        <taxon>Verrucomicrobiia</taxon>
        <taxon>Verrucomicrobiales</taxon>
        <taxon>Verrucomicrobiaceae</taxon>
        <taxon>Haloferula</taxon>
    </lineage>
</organism>
<evidence type="ECO:0000256" key="6">
    <source>
        <dbReference type="ARBA" id="ARBA00022837"/>
    </source>
</evidence>
<evidence type="ECO:0000256" key="3">
    <source>
        <dbReference type="ARBA" id="ARBA00022723"/>
    </source>
</evidence>
<feature type="domain" description="Sulfatase N-terminal" evidence="9">
    <location>
        <begin position="30"/>
        <end position="367"/>
    </location>
</feature>
<evidence type="ECO:0000256" key="2">
    <source>
        <dbReference type="ARBA" id="ARBA00008779"/>
    </source>
</evidence>
<reference evidence="10" key="1">
    <citation type="submission" date="2021-01" db="EMBL/GenBank/DDBJ databases">
        <title>Modified the classification status of verrucomicrobia.</title>
        <authorList>
            <person name="Feng X."/>
        </authorList>
    </citation>
    <scope>NUCLEOTIDE SEQUENCE</scope>
    <source>
        <strain evidence="10">KCTC 22201</strain>
    </source>
</reference>
<feature type="region of interest" description="Disordered" evidence="7">
    <location>
        <begin position="459"/>
        <end position="487"/>
    </location>
</feature>
<comment type="caution">
    <text evidence="10">The sequence shown here is derived from an EMBL/GenBank/DDBJ whole genome shotgun (WGS) entry which is preliminary data.</text>
</comment>
<feature type="signal peptide" evidence="8">
    <location>
        <begin position="1"/>
        <end position="19"/>
    </location>
</feature>
<evidence type="ECO:0000256" key="7">
    <source>
        <dbReference type="SAM" id="MobiDB-lite"/>
    </source>
</evidence>
<sequence length="487" mass="53906">MKATYLFFALLLVSIQAEEQPPAASSTAKPNVLFLISDDLNSWLLENPERYTGKVIAPSLKGLAESGVNFKYAYTAAPVCSPSRTAFFSGVAPWKSGIYNNAQTIGKSAALNQDAVLSLAGLFKKAGYGTFGYGKITHGWDQKEHWDEKIGHKRDSAPPGHPLAGLSGGEQDWGPIHLTEEQMNDTGGGNKTIAILERKHERPFFLAYGLFNAHMPWYVPQKYFDMYPLDEIVLPEIKADDLDDLPPLARAVSDGIGSFADKVIESGKHKEAVQAYLATTTYVDTQIGRVLDALEKSPYKDNTIVVFFTDHGFHLGEKHHWQKTTLWEEGTHTLLMFRAPGVTKAGGSSERFVSLQDIYPTLAELCGLTPPDYVDGRSLVPLLKDPKATWESTAITGLCDKRKTDLAYISIRHELGRYTRYGTDEEEFYDTTKDPHEWTNQIDNPEYASVIGKLRAALPKDPAAPLPSALADRRGGKKSKEKKRGNP</sequence>
<evidence type="ECO:0000313" key="10">
    <source>
        <dbReference type="EMBL" id="MBK1828979.1"/>
    </source>
</evidence>
<keyword evidence="3" id="KW-0479">Metal-binding</keyword>
<dbReference type="InterPro" id="IPR017850">
    <property type="entry name" value="Alkaline_phosphatase_core_sf"/>
</dbReference>
<accession>A0A934VG28</accession>
<dbReference type="InterPro" id="IPR000917">
    <property type="entry name" value="Sulfatase_N"/>
</dbReference>
<evidence type="ECO:0000256" key="8">
    <source>
        <dbReference type="SAM" id="SignalP"/>
    </source>
</evidence>
<dbReference type="GO" id="GO:0046872">
    <property type="term" value="F:metal ion binding"/>
    <property type="evidence" value="ECO:0007669"/>
    <property type="project" value="UniProtKB-KW"/>
</dbReference>
<comment type="similarity">
    <text evidence="2">Belongs to the sulfatase family.</text>
</comment>
<evidence type="ECO:0000313" key="11">
    <source>
        <dbReference type="Proteomes" id="UP000658278"/>
    </source>
</evidence>
<evidence type="ECO:0000256" key="1">
    <source>
        <dbReference type="ARBA" id="ARBA00001913"/>
    </source>
</evidence>
<proteinExistence type="inferred from homology"/>
<dbReference type="InterPro" id="IPR035874">
    <property type="entry name" value="IDS"/>
</dbReference>
<feature type="compositionally biased region" description="Basic residues" evidence="7">
    <location>
        <begin position="475"/>
        <end position="487"/>
    </location>
</feature>
<dbReference type="RefSeq" id="WP_200283370.1">
    <property type="nucleotide sequence ID" value="NZ_JAENII010000023.1"/>
</dbReference>
<protein>
    <submittedName>
        <fullName evidence="10">Sulfatase</fullName>
    </submittedName>
</protein>
<dbReference type="AlphaFoldDB" id="A0A934VG28"/>
<dbReference type="PANTHER" id="PTHR45953:SF1">
    <property type="entry name" value="IDURONATE 2-SULFATASE"/>
    <property type="match status" value="1"/>
</dbReference>
<dbReference type="SUPFAM" id="SSF53649">
    <property type="entry name" value="Alkaline phosphatase-like"/>
    <property type="match status" value="1"/>
</dbReference>
<name>A0A934VG28_9BACT</name>